<dbReference type="GO" id="GO:0000027">
    <property type="term" value="P:ribosomal large subunit assembly"/>
    <property type="evidence" value="ECO:0007669"/>
    <property type="project" value="UniProtKB-UniRule"/>
</dbReference>
<dbReference type="GO" id="GO:0000055">
    <property type="term" value="P:ribosomal large subunit export from nucleus"/>
    <property type="evidence" value="ECO:0007669"/>
    <property type="project" value="EnsemblFungi"/>
</dbReference>
<feature type="region of interest" description="Disordered" evidence="6">
    <location>
        <begin position="227"/>
        <end position="246"/>
    </location>
</feature>
<dbReference type="GO" id="GO:0000460">
    <property type="term" value="P:maturation of 5.8S rRNA"/>
    <property type="evidence" value="ECO:0007669"/>
    <property type="project" value="EnsemblFungi"/>
</dbReference>
<feature type="compositionally biased region" description="Basic residues" evidence="6">
    <location>
        <begin position="270"/>
        <end position="283"/>
    </location>
</feature>
<dbReference type="GO" id="GO:0005654">
    <property type="term" value="C:nucleoplasm"/>
    <property type="evidence" value="ECO:0007669"/>
    <property type="project" value="UniProtKB-SubCell"/>
</dbReference>
<feature type="compositionally biased region" description="Basic residues" evidence="6">
    <location>
        <begin position="12"/>
        <end position="21"/>
    </location>
</feature>
<dbReference type="GO" id="GO:0008097">
    <property type="term" value="F:5S rRNA binding"/>
    <property type="evidence" value="ECO:0007669"/>
    <property type="project" value="TreeGrafter"/>
</dbReference>
<comment type="similarity">
    <text evidence="1 5">Belongs to the NOP53 family.</text>
</comment>
<evidence type="ECO:0000256" key="3">
    <source>
        <dbReference type="ARBA" id="ARBA00022517"/>
    </source>
</evidence>
<dbReference type="EMBL" id="KV454017">
    <property type="protein sequence ID" value="ODV93711.1"/>
    <property type="molecule type" value="Genomic_DNA"/>
</dbReference>
<feature type="region of interest" description="Disordered" evidence="6">
    <location>
        <begin position="252"/>
        <end position="289"/>
    </location>
</feature>
<keyword evidence="8" id="KW-1185">Reference proteome</keyword>
<feature type="compositionally biased region" description="Basic and acidic residues" evidence="6">
    <location>
        <begin position="313"/>
        <end position="331"/>
    </location>
</feature>
<feature type="region of interest" description="Disordered" evidence="6">
    <location>
        <begin position="313"/>
        <end position="338"/>
    </location>
</feature>
<dbReference type="STRING" id="669874.A0A1E4TPN3"/>
<gene>
    <name evidence="7" type="ORF">PACTADRAFT_4614</name>
</gene>
<organism evidence="7 8">
    <name type="scientific">Pachysolen tannophilus NRRL Y-2460</name>
    <dbReference type="NCBI Taxonomy" id="669874"/>
    <lineage>
        <taxon>Eukaryota</taxon>
        <taxon>Fungi</taxon>
        <taxon>Dikarya</taxon>
        <taxon>Ascomycota</taxon>
        <taxon>Saccharomycotina</taxon>
        <taxon>Pichiomycetes</taxon>
        <taxon>Pachysolenaceae</taxon>
        <taxon>Pachysolen</taxon>
    </lineage>
</organism>
<evidence type="ECO:0000313" key="7">
    <source>
        <dbReference type="EMBL" id="ODV93711.1"/>
    </source>
</evidence>
<comment type="function">
    <text evidence="5">May play a role in ribosome biogenesis.</text>
</comment>
<evidence type="ECO:0000256" key="5">
    <source>
        <dbReference type="PIRNR" id="PIRNR017302"/>
    </source>
</evidence>
<evidence type="ECO:0000256" key="6">
    <source>
        <dbReference type="SAM" id="MobiDB-lite"/>
    </source>
</evidence>
<evidence type="ECO:0000256" key="1">
    <source>
        <dbReference type="ARBA" id="ARBA00008838"/>
    </source>
</evidence>
<sequence length="412" mass="48164">MEVDRPQQRQQPSRKGKKAWRKNIDIDDIEEAIEAKREDLRQLGTENIDELEHGELFTIDTTGDDIVSKKLGRDVKVLKSAEILSQRSKAPALKVERVSKKEVHRLMKTAGRVQGETQAKTELERNGIINTKAYDVWGDNGIKANKDSKKFSSKSWTKASKPPLTLQEKPISVKETEIIPHEGKSYNPSLQSWEGLINKEYLKEKENEDKRVALEKEKERIQELIKTIDDNQELSDSEAEQEDEDEINEIETTLNEKSSLSINPPVVNKQKTKAQRNKQKRNKQRLELENQLKSLKAQVKELEKIDQFEKEVLEKQKQKQEQKSKIVEEPSSKNTRRKKRLFKYDNINEQLEVKLSDELSDSLRKLKPEGNLLYDEMMKLQNKGMIESRRPVIKKRKYSPKITEKWTYKDFK</sequence>
<dbReference type="GO" id="GO:0000176">
    <property type="term" value="C:nuclear exosome (RNase complex)"/>
    <property type="evidence" value="ECO:0007669"/>
    <property type="project" value="EnsemblFungi"/>
</dbReference>
<dbReference type="PANTHER" id="PTHR14211:SF7">
    <property type="entry name" value="RIBOSOME BIOGENESIS PROTEIN NOP53"/>
    <property type="match status" value="1"/>
</dbReference>
<feature type="compositionally biased region" description="Acidic residues" evidence="6">
    <location>
        <begin position="230"/>
        <end position="246"/>
    </location>
</feature>
<evidence type="ECO:0000256" key="2">
    <source>
        <dbReference type="ARBA" id="ARBA00018339"/>
    </source>
</evidence>
<evidence type="ECO:0000313" key="8">
    <source>
        <dbReference type="Proteomes" id="UP000094236"/>
    </source>
</evidence>
<dbReference type="PIRSF" id="PIRSF017302">
    <property type="entry name" value="Gltscr2"/>
    <property type="match status" value="1"/>
</dbReference>
<proteinExistence type="inferred from homology"/>
<keyword evidence="4 5" id="KW-0539">Nucleus</keyword>
<reference evidence="8" key="1">
    <citation type="submission" date="2016-05" db="EMBL/GenBank/DDBJ databases">
        <title>Comparative genomics of biotechnologically important yeasts.</title>
        <authorList>
            <consortium name="DOE Joint Genome Institute"/>
            <person name="Riley R."/>
            <person name="Haridas S."/>
            <person name="Wolfe K.H."/>
            <person name="Lopes M.R."/>
            <person name="Hittinger C.T."/>
            <person name="Goker M."/>
            <person name="Salamov A."/>
            <person name="Wisecaver J."/>
            <person name="Long T.M."/>
            <person name="Aerts A.L."/>
            <person name="Barry K."/>
            <person name="Choi C."/>
            <person name="Clum A."/>
            <person name="Coughlan A.Y."/>
            <person name="Deshpande S."/>
            <person name="Douglass A.P."/>
            <person name="Hanson S.J."/>
            <person name="Klenk H.-P."/>
            <person name="Labutti K."/>
            <person name="Lapidus A."/>
            <person name="Lindquist E."/>
            <person name="Lipzen A."/>
            <person name="Meier-Kolthoff J.P."/>
            <person name="Ohm R.A."/>
            <person name="Otillar R.P."/>
            <person name="Pangilinan J."/>
            <person name="Peng Y."/>
            <person name="Rokas A."/>
            <person name="Rosa C.A."/>
            <person name="Scheuner C."/>
            <person name="Sibirny A.A."/>
            <person name="Slot J.C."/>
            <person name="Stielow J.B."/>
            <person name="Sun H."/>
            <person name="Kurtzman C.P."/>
            <person name="Blackwell M."/>
            <person name="Grigoriev I.V."/>
            <person name="Jeffries T.W."/>
        </authorList>
    </citation>
    <scope>NUCLEOTIDE SEQUENCE [LARGE SCALE GENOMIC DNA]</scope>
    <source>
        <strain evidence="8">NRRL Y-2460</strain>
    </source>
</reference>
<dbReference type="Proteomes" id="UP000094236">
    <property type="component" value="Unassembled WGS sequence"/>
</dbReference>
<feature type="region of interest" description="Disordered" evidence="6">
    <location>
        <begin position="1"/>
        <end position="21"/>
    </location>
</feature>
<dbReference type="GO" id="GO:0005730">
    <property type="term" value="C:nucleolus"/>
    <property type="evidence" value="ECO:0007669"/>
    <property type="project" value="UniProtKB-SubCell"/>
</dbReference>
<keyword evidence="3 5" id="KW-0690">Ribosome biogenesis</keyword>
<protein>
    <recommendedName>
        <fullName evidence="2 5">Ribosome biogenesis protein NOP53</fullName>
    </recommendedName>
</protein>
<dbReference type="Pfam" id="PF07767">
    <property type="entry name" value="Nop53"/>
    <property type="match status" value="1"/>
</dbReference>
<dbReference type="AlphaFoldDB" id="A0A1E4TPN3"/>
<dbReference type="InterPro" id="IPR011687">
    <property type="entry name" value="Nop53/GLTSCR2"/>
</dbReference>
<dbReference type="GO" id="GO:0000463">
    <property type="term" value="P:maturation of LSU-rRNA from tricistronic rRNA transcript (SSU-rRNA, 5.8S rRNA, LSU-rRNA)"/>
    <property type="evidence" value="ECO:0007669"/>
    <property type="project" value="EnsemblFungi"/>
</dbReference>
<name>A0A1E4TPN3_PACTA</name>
<dbReference type="OrthoDB" id="5072at2759"/>
<evidence type="ECO:0000256" key="4">
    <source>
        <dbReference type="ARBA" id="ARBA00023242"/>
    </source>
</evidence>
<comment type="subcellular location">
    <subcellularLocation>
        <location evidence="5">Nucleus</location>
        <location evidence="5">Nucleolus</location>
    </subcellularLocation>
    <subcellularLocation>
        <location evidence="5">Nucleus</location>
        <location evidence="5">Nucleoplasm</location>
    </subcellularLocation>
</comment>
<accession>A0A1E4TPN3</accession>
<dbReference type="PANTHER" id="PTHR14211">
    <property type="entry name" value="GLIOMA SUPPRESSOR CANDIDATE REGION GENE 2"/>
    <property type="match status" value="1"/>
</dbReference>